<keyword evidence="2" id="KW-0342">GTP-binding</keyword>
<evidence type="ECO:0000256" key="3">
    <source>
        <dbReference type="SAM" id="MobiDB-lite"/>
    </source>
</evidence>
<dbReference type="Gene3D" id="1.10.40.50">
    <property type="entry name" value="Probable gtpase engc, domain 3"/>
    <property type="match status" value="1"/>
</dbReference>
<keyword evidence="2" id="KW-0547">Nucleotide-binding</keyword>
<comment type="similarity">
    <text evidence="2">Belongs to the TRAFAC class YlqF/YawG GTPase family. RsgA subfamily.</text>
</comment>
<keyword evidence="2" id="KW-0479">Metal-binding</keyword>
<evidence type="ECO:0000259" key="4">
    <source>
        <dbReference type="PROSITE" id="PS50936"/>
    </source>
</evidence>
<dbReference type="Pfam" id="PF03193">
    <property type="entry name" value="RsgA_GTPase"/>
    <property type="match status" value="1"/>
</dbReference>
<evidence type="ECO:0000256" key="1">
    <source>
        <dbReference type="ARBA" id="ARBA00022517"/>
    </source>
</evidence>
<keyword evidence="2" id="KW-0694">RNA-binding</keyword>
<feature type="binding site" evidence="2">
    <location>
        <position position="257"/>
    </location>
    <ligand>
        <name>Zn(2+)</name>
        <dbReference type="ChEBI" id="CHEBI:29105"/>
    </ligand>
</feature>
<feature type="binding site" evidence="2">
    <location>
        <position position="250"/>
    </location>
    <ligand>
        <name>Zn(2+)</name>
        <dbReference type="ChEBI" id="CHEBI:29105"/>
    </ligand>
</feature>
<comment type="function">
    <text evidence="2">One of several proteins that assist in the late maturation steps of the functional core of the 30S ribosomal subunit. Helps release RbfA from mature subunits. May play a role in the assembly of ribosomal proteins into the subunit. Circularly permuted GTPase that catalyzes slow GTP hydrolysis, GTPase activity is stimulated by the 30S ribosomal subunit.</text>
</comment>
<dbReference type="CDD" id="cd01854">
    <property type="entry name" value="YjeQ_EngC"/>
    <property type="match status" value="1"/>
</dbReference>
<comment type="subcellular location">
    <subcellularLocation>
        <location evidence="2">Cytoplasm</location>
    </subcellularLocation>
</comment>
<evidence type="ECO:0000256" key="2">
    <source>
        <dbReference type="HAMAP-Rule" id="MF_01820"/>
    </source>
</evidence>
<feature type="binding site" evidence="2">
    <location>
        <begin position="170"/>
        <end position="178"/>
    </location>
    <ligand>
        <name>GTP</name>
        <dbReference type="ChEBI" id="CHEBI:37565"/>
    </ligand>
</feature>
<keyword evidence="2" id="KW-0963">Cytoplasm</keyword>
<dbReference type="HAMAP" id="MF_01820">
    <property type="entry name" value="GTPase_RsgA"/>
    <property type="match status" value="1"/>
</dbReference>
<feature type="binding site" evidence="2">
    <location>
        <position position="255"/>
    </location>
    <ligand>
        <name>Zn(2+)</name>
        <dbReference type="ChEBI" id="CHEBI:29105"/>
    </ligand>
</feature>
<dbReference type="NCBIfam" id="TIGR00157">
    <property type="entry name" value="ribosome small subunit-dependent GTPase A"/>
    <property type="match status" value="1"/>
</dbReference>
<organism evidence="5 6">
    <name type="scientific">Kiloniella antarctica</name>
    <dbReference type="NCBI Taxonomy" id="1550907"/>
    <lineage>
        <taxon>Bacteria</taxon>
        <taxon>Pseudomonadati</taxon>
        <taxon>Pseudomonadota</taxon>
        <taxon>Alphaproteobacteria</taxon>
        <taxon>Rhodospirillales</taxon>
        <taxon>Kiloniellaceae</taxon>
        <taxon>Kiloniella</taxon>
    </lineage>
</organism>
<dbReference type="EC" id="3.6.1.-" evidence="2"/>
<dbReference type="Gene3D" id="3.40.50.300">
    <property type="entry name" value="P-loop containing nucleotide triphosphate hydrolases"/>
    <property type="match status" value="1"/>
</dbReference>
<dbReference type="PANTHER" id="PTHR32120:SF10">
    <property type="entry name" value="SMALL RIBOSOMAL SUBUNIT BIOGENESIS GTPASE RSGA"/>
    <property type="match status" value="1"/>
</dbReference>
<dbReference type="PROSITE" id="PS50936">
    <property type="entry name" value="ENGC_GTPASE"/>
    <property type="match status" value="1"/>
</dbReference>
<feature type="binding site" evidence="2">
    <location>
        <begin position="118"/>
        <end position="121"/>
    </location>
    <ligand>
        <name>GTP</name>
        <dbReference type="ChEBI" id="CHEBI:37565"/>
    </ligand>
</feature>
<keyword evidence="6" id="KW-1185">Reference proteome</keyword>
<keyword evidence="2" id="KW-0862">Zinc</keyword>
<name>A0ABW5BKV8_9PROT</name>
<gene>
    <name evidence="2 5" type="primary">rsgA</name>
    <name evidence="5" type="ORF">ACFSKO_07600</name>
</gene>
<proteinExistence type="inferred from homology"/>
<protein>
    <recommendedName>
        <fullName evidence="2">Small ribosomal subunit biogenesis GTPase RsgA</fullName>
        <ecNumber evidence="2">3.6.1.-</ecNumber>
    </recommendedName>
</protein>
<dbReference type="InterPro" id="IPR004881">
    <property type="entry name" value="Ribosome_biogen_GTPase_RsgA"/>
</dbReference>
<comment type="subunit">
    <text evidence="2">Monomer. Associates with 30S ribosomal subunit, binds 16S rRNA.</text>
</comment>
<feature type="domain" description="EngC GTPase" evidence="4">
    <location>
        <begin position="79"/>
        <end position="225"/>
    </location>
</feature>
<comment type="cofactor">
    <cofactor evidence="2">
        <name>Zn(2+)</name>
        <dbReference type="ChEBI" id="CHEBI:29105"/>
    </cofactor>
    <text evidence="2">Binds 1 zinc ion per subunit.</text>
</comment>
<dbReference type="EMBL" id="JBHUII010000004">
    <property type="protein sequence ID" value="MFD2205469.1"/>
    <property type="molecule type" value="Genomic_DNA"/>
</dbReference>
<keyword evidence="2" id="KW-0699">rRNA-binding</keyword>
<dbReference type="PANTHER" id="PTHR32120">
    <property type="entry name" value="SMALL RIBOSOMAL SUBUNIT BIOGENESIS GTPASE RSGA"/>
    <property type="match status" value="1"/>
</dbReference>
<keyword evidence="1 2" id="KW-0690">Ribosome biogenesis</keyword>
<comment type="caution">
    <text evidence="5">The sequence shown here is derived from an EMBL/GenBank/DDBJ whole genome shotgun (WGS) entry which is preliminary data.</text>
</comment>
<dbReference type="RefSeq" id="WP_380250109.1">
    <property type="nucleotide sequence ID" value="NZ_JBHUII010000004.1"/>
</dbReference>
<dbReference type="InterPro" id="IPR010914">
    <property type="entry name" value="RsgA_GTPase_dom"/>
</dbReference>
<feature type="region of interest" description="Disordered" evidence="3">
    <location>
        <begin position="290"/>
        <end position="326"/>
    </location>
</feature>
<dbReference type="SUPFAM" id="SSF52540">
    <property type="entry name" value="P-loop containing nucleoside triphosphate hydrolases"/>
    <property type="match status" value="1"/>
</dbReference>
<reference evidence="6" key="1">
    <citation type="journal article" date="2019" name="Int. J. Syst. Evol. Microbiol.">
        <title>The Global Catalogue of Microorganisms (GCM) 10K type strain sequencing project: providing services to taxonomists for standard genome sequencing and annotation.</title>
        <authorList>
            <consortium name="The Broad Institute Genomics Platform"/>
            <consortium name="The Broad Institute Genome Sequencing Center for Infectious Disease"/>
            <person name="Wu L."/>
            <person name="Ma J."/>
        </authorList>
    </citation>
    <scope>NUCLEOTIDE SEQUENCE [LARGE SCALE GENOMIC DNA]</scope>
    <source>
        <strain evidence="6">CGMCC 4.7192</strain>
    </source>
</reference>
<evidence type="ECO:0000313" key="5">
    <source>
        <dbReference type="EMBL" id="MFD2205469.1"/>
    </source>
</evidence>
<feature type="binding site" evidence="2">
    <location>
        <position position="263"/>
    </location>
    <ligand>
        <name>Zn(2+)</name>
        <dbReference type="ChEBI" id="CHEBI:29105"/>
    </ligand>
</feature>
<keyword evidence="2" id="KW-0378">Hydrolase</keyword>
<sequence>MTLAALRITNVHRIRLHARGQTDSHVLVPLKDQSTAGFAVGDWVLTDLITGNILKSLNRKSVLQRQSPRTGNQPQLIAANIDTLFIVSSCNADFKVGWIDQFLAMACESGITPVVILTKADKVESPSSWVKQVKELSPDLIVEAVDAHDLIQIKRLERWCQPGQSVAMVGSSGVGKSTLLNTLCELDTATGGIRESDAQGRHTTTARSLHQTNAGGWLVDTPGIRVLHLYNAAEGINRLFPEITELTEKCHFQDCTHKSEPGCALKAALSDQSLDQSRYQRWEKLYQDSNKLSETPDALPPTWQKKKRISKAIKQDIKRLKGKPKA</sequence>
<dbReference type="Proteomes" id="UP001597294">
    <property type="component" value="Unassembled WGS sequence"/>
</dbReference>
<evidence type="ECO:0000313" key="6">
    <source>
        <dbReference type="Proteomes" id="UP001597294"/>
    </source>
</evidence>
<accession>A0ABW5BKV8</accession>
<dbReference type="InterPro" id="IPR027417">
    <property type="entry name" value="P-loop_NTPase"/>
</dbReference>